<keyword evidence="2" id="KW-1133">Transmembrane helix</keyword>
<sequence>MSIATANGYGNHFPTVDNSHFDAVMKSLYSAVLLYILGLYFSKLSLSIFIRNITPVSTDHIFAVIVQSLITVWAVVALFASAFACTVPRTWDYRNGQCIHLRAWRYYFCASNIVTDILIIIQAIFLICRIQAPLKRKAVFASIFLVRVLVVVAACVELALTTEVDVAHSADPTYDGYGIIIAMQVVQCSSIVTACWGQLKPFLKQLRSNGLRIEGLEYQHTTGKGSYPKSSGHDGSVVSQGNNHELVPTRPGQGNITTVSAQRTSDVDSQSSQVGIIRETRTWGITESQSS</sequence>
<evidence type="ECO:0000313" key="4">
    <source>
        <dbReference type="EMBL" id="RJE20121.1"/>
    </source>
</evidence>
<feature type="compositionally biased region" description="Polar residues" evidence="1">
    <location>
        <begin position="252"/>
        <end position="273"/>
    </location>
</feature>
<keyword evidence="5" id="KW-1185">Reference proteome</keyword>
<gene>
    <name evidence="4" type="ORF">PHISCL_07551</name>
</gene>
<feature type="transmembrane region" description="Helical" evidence="2">
    <location>
        <begin position="104"/>
        <end position="127"/>
    </location>
</feature>
<name>A0A3A2ZT05_9EURO</name>
<dbReference type="AlphaFoldDB" id="A0A3A2ZT05"/>
<dbReference type="STRING" id="2070753.A0A3A2ZT05"/>
<reference evidence="5" key="1">
    <citation type="submission" date="2017-02" db="EMBL/GenBank/DDBJ databases">
        <authorList>
            <person name="Tafer H."/>
            <person name="Lopandic K."/>
        </authorList>
    </citation>
    <scope>NUCLEOTIDE SEQUENCE [LARGE SCALE GENOMIC DNA]</scope>
    <source>
        <strain evidence="5">CBS 366.77</strain>
    </source>
</reference>
<accession>A0A3A2ZT05</accession>
<feature type="region of interest" description="Disordered" evidence="1">
    <location>
        <begin position="222"/>
        <end position="273"/>
    </location>
</feature>
<feature type="transmembrane region" description="Helical" evidence="2">
    <location>
        <begin position="61"/>
        <end position="84"/>
    </location>
</feature>
<evidence type="ECO:0000313" key="5">
    <source>
        <dbReference type="Proteomes" id="UP000266188"/>
    </source>
</evidence>
<organism evidence="4 5">
    <name type="scientific">Aspergillus sclerotialis</name>
    <dbReference type="NCBI Taxonomy" id="2070753"/>
    <lineage>
        <taxon>Eukaryota</taxon>
        <taxon>Fungi</taxon>
        <taxon>Dikarya</taxon>
        <taxon>Ascomycota</taxon>
        <taxon>Pezizomycotina</taxon>
        <taxon>Eurotiomycetes</taxon>
        <taxon>Eurotiomycetidae</taxon>
        <taxon>Eurotiales</taxon>
        <taxon>Aspergillaceae</taxon>
        <taxon>Aspergillus</taxon>
        <taxon>Aspergillus subgen. Polypaecilum</taxon>
    </lineage>
</organism>
<proteinExistence type="predicted"/>
<feature type="transmembrane region" description="Helical" evidence="2">
    <location>
        <begin position="139"/>
        <end position="159"/>
    </location>
</feature>
<keyword evidence="2" id="KW-0812">Transmembrane</keyword>
<dbReference type="PANTHER" id="PTHR38794:SF2">
    <property type="entry name" value="INTEGRAL MEMBRANE PROTEIN"/>
    <property type="match status" value="1"/>
</dbReference>
<feature type="transmembrane region" description="Helical" evidence="2">
    <location>
        <begin position="179"/>
        <end position="199"/>
    </location>
</feature>
<evidence type="ECO:0000259" key="3">
    <source>
        <dbReference type="Pfam" id="PF20684"/>
    </source>
</evidence>
<dbReference type="InterPro" id="IPR049326">
    <property type="entry name" value="Rhodopsin_dom_fungi"/>
</dbReference>
<feature type="domain" description="Rhodopsin" evidence="3">
    <location>
        <begin position="3"/>
        <end position="204"/>
    </location>
</feature>
<comment type="caution">
    <text evidence="4">The sequence shown here is derived from an EMBL/GenBank/DDBJ whole genome shotgun (WGS) entry which is preliminary data.</text>
</comment>
<keyword evidence="2" id="KW-0472">Membrane</keyword>
<dbReference type="PANTHER" id="PTHR38794">
    <property type="entry name" value="INTEGRAL MEMBRANE PROTEIN"/>
    <property type="match status" value="1"/>
</dbReference>
<evidence type="ECO:0000256" key="1">
    <source>
        <dbReference type="SAM" id="MobiDB-lite"/>
    </source>
</evidence>
<dbReference type="Pfam" id="PF20684">
    <property type="entry name" value="Fung_rhodopsin"/>
    <property type="match status" value="1"/>
</dbReference>
<protein>
    <recommendedName>
        <fullName evidence="3">Rhodopsin domain-containing protein</fullName>
    </recommendedName>
</protein>
<evidence type="ECO:0000256" key="2">
    <source>
        <dbReference type="SAM" id="Phobius"/>
    </source>
</evidence>
<dbReference type="EMBL" id="MVGC01000337">
    <property type="protein sequence ID" value="RJE20121.1"/>
    <property type="molecule type" value="Genomic_DNA"/>
</dbReference>
<dbReference type="OrthoDB" id="3918601at2759"/>
<feature type="transmembrane region" description="Helical" evidence="2">
    <location>
        <begin position="28"/>
        <end position="49"/>
    </location>
</feature>
<dbReference type="Proteomes" id="UP000266188">
    <property type="component" value="Unassembled WGS sequence"/>
</dbReference>